<dbReference type="Proteomes" id="UP000037425">
    <property type="component" value="Unassembled WGS sequence"/>
</dbReference>
<evidence type="ECO:0000313" key="1">
    <source>
        <dbReference type="EMBL" id="KOF17896.1"/>
    </source>
</evidence>
<evidence type="ECO:0000313" key="2">
    <source>
        <dbReference type="Proteomes" id="UP000037425"/>
    </source>
</evidence>
<organism evidence="1 2">
    <name type="scientific">Ensifer adhaerens</name>
    <name type="common">Sinorhizobium morelense</name>
    <dbReference type="NCBI Taxonomy" id="106592"/>
    <lineage>
        <taxon>Bacteria</taxon>
        <taxon>Pseudomonadati</taxon>
        <taxon>Pseudomonadota</taxon>
        <taxon>Alphaproteobacteria</taxon>
        <taxon>Hyphomicrobiales</taxon>
        <taxon>Rhizobiaceae</taxon>
        <taxon>Sinorhizobium/Ensifer group</taxon>
        <taxon>Ensifer</taxon>
    </lineage>
</organism>
<sequence>MHQRSALLLPDLDCVSSGVLTALAPHLRCECEYGLILAEATLQVTAIEMHFTATVLAPAKEFVPFRQIGERDLLRSAGWCRVASRFDREGNRSSADLL</sequence>
<protein>
    <submittedName>
        <fullName evidence="1">Uncharacterized protein</fullName>
    </submittedName>
</protein>
<reference evidence="2" key="1">
    <citation type="submission" date="2015-07" db="EMBL/GenBank/DDBJ databases">
        <title>Whole genome sequence of an Ensifer adhaerens strain isolated from a cave pool in the Wind Cave National Park.</title>
        <authorList>
            <person name="Eng W.W.H."/>
            <person name="Gan H.M."/>
            <person name="Barton H.A."/>
            <person name="Savka M.A."/>
        </authorList>
    </citation>
    <scope>NUCLEOTIDE SEQUENCE [LARGE SCALE GENOMIC DNA]</scope>
    <source>
        <strain evidence="2">SD006</strain>
    </source>
</reference>
<name>A0A0L8BT39_ENSAD</name>
<dbReference type="EMBL" id="LGAP01000009">
    <property type="protein sequence ID" value="KOF17896.1"/>
    <property type="molecule type" value="Genomic_DNA"/>
</dbReference>
<proteinExistence type="predicted"/>
<comment type="caution">
    <text evidence="1">The sequence shown here is derived from an EMBL/GenBank/DDBJ whole genome shotgun (WGS) entry which is preliminary data.</text>
</comment>
<gene>
    <name evidence="1" type="ORF">AC244_16180</name>
</gene>
<accession>A0A0L8BT39</accession>
<dbReference type="PATRIC" id="fig|106592.7.peg.7551"/>
<dbReference type="AlphaFoldDB" id="A0A0L8BT39"/>